<dbReference type="InterPro" id="IPR018541">
    <property type="entry name" value="Ftsk_gamma"/>
</dbReference>
<dbReference type="GO" id="GO:0051301">
    <property type="term" value="P:cell division"/>
    <property type="evidence" value="ECO:0007669"/>
    <property type="project" value="UniProtKB-KW"/>
</dbReference>
<comment type="similarity">
    <text evidence="2">Belongs to the FtsK/SpoIIIE/SftA family.</text>
</comment>
<comment type="caution">
    <text evidence="19">The sequence shown here is derived from an EMBL/GenBank/DDBJ whole genome shotgun (WGS) entry which is preliminary data.</text>
</comment>
<evidence type="ECO:0000256" key="1">
    <source>
        <dbReference type="ARBA" id="ARBA00004429"/>
    </source>
</evidence>
<dbReference type="InterPro" id="IPR041027">
    <property type="entry name" value="FtsK_alpha"/>
</dbReference>
<keyword evidence="7 17" id="KW-0812">Transmembrane</keyword>
<dbReference type="InterPro" id="IPR002543">
    <property type="entry name" value="FtsK_dom"/>
</dbReference>
<feature type="transmembrane region" description="Helical" evidence="17">
    <location>
        <begin position="25"/>
        <end position="44"/>
    </location>
</feature>
<name>A0A617Y869_SALEN</name>
<evidence type="ECO:0000256" key="7">
    <source>
        <dbReference type="ARBA" id="ARBA00022692"/>
    </source>
</evidence>
<proteinExistence type="inferred from homology"/>
<dbReference type="GO" id="GO:0003677">
    <property type="term" value="F:DNA binding"/>
    <property type="evidence" value="ECO:0007669"/>
    <property type="project" value="UniProtKB-KW"/>
</dbReference>
<dbReference type="SUPFAM" id="SSF46785">
    <property type="entry name" value="Winged helix' DNA-binding domain"/>
    <property type="match status" value="1"/>
</dbReference>
<dbReference type="Pfam" id="PF01580">
    <property type="entry name" value="FtsK_SpoIIIE"/>
    <property type="match status" value="1"/>
</dbReference>
<dbReference type="InterPro" id="IPR036390">
    <property type="entry name" value="WH_DNA-bd_sf"/>
</dbReference>
<keyword evidence="13 17" id="KW-0472">Membrane</keyword>
<feature type="transmembrane region" description="Helical" evidence="17">
    <location>
        <begin position="137"/>
        <end position="158"/>
    </location>
</feature>
<feature type="compositionally biased region" description="Polar residues" evidence="16">
    <location>
        <begin position="385"/>
        <end position="395"/>
    </location>
</feature>
<feature type="region of interest" description="Disordered" evidence="16">
    <location>
        <begin position="357"/>
        <end position="488"/>
    </location>
</feature>
<dbReference type="GO" id="GO:0005886">
    <property type="term" value="C:plasma membrane"/>
    <property type="evidence" value="ECO:0007669"/>
    <property type="project" value="UniProtKB-SubCell"/>
</dbReference>
<protein>
    <recommendedName>
        <fullName evidence="3">DNA translocase FtsK</fullName>
    </recommendedName>
</protein>
<dbReference type="Pfam" id="PF09397">
    <property type="entry name" value="FtsK_gamma"/>
    <property type="match status" value="1"/>
</dbReference>
<evidence type="ECO:0000259" key="18">
    <source>
        <dbReference type="PROSITE" id="PS50901"/>
    </source>
</evidence>
<feature type="region of interest" description="Disordered" evidence="16">
    <location>
        <begin position="1286"/>
        <end position="1305"/>
    </location>
</feature>
<evidence type="ECO:0000256" key="14">
    <source>
        <dbReference type="ARBA" id="ARBA00023306"/>
    </source>
</evidence>
<comment type="subcellular location">
    <subcellularLocation>
        <location evidence="1">Cell inner membrane</location>
        <topology evidence="1">Multi-pass membrane protein</topology>
    </subcellularLocation>
</comment>
<dbReference type="FunFam" id="3.40.50.300:FF:000209">
    <property type="entry name" value="Cell division protein FtsK"/>
    <property type="match status" value="1"/>
</dbReference>
<feature type="compositionally biased region" description="Low complexity" evidence="16">
    <location>
        <begin position="757"/>
        <end position="855"/>
    </location>
</feature>
<dbReference type="SMART" id="SM00843">
    <property type="entry name" value="Ftsk_gamma"/>
    <property type="match status" value="1"/>
</dbReference>
<dbReference type="GO" id="GO:0005524">
    <property type="term" value="F:ATP binding"/>
    <property type="evidence" value="ECO:0007669"/>
    <property type="project" value="UniProtKB-UniRule"/>
</dbReference>
<dbReference type="GO" id="GO:0007059">
    <property type="term" value="P:chromosome segregation"/>
    <property type="evidence" value="ECO:0007669"/>
    <property type="project" value="UniProtKB-KW"/>
</dbReference>
<reference evidence="19" key="1">
    <citation type="submission" date="2018-07" db="EMBL/GenBank/DDBJ databases">
        <authorList>
            <consortium name="GenomeTrakr network: Whole genome sequencing for foodborne pathogen traceback"/>
        </authorList>
    </citation>
    <scope>NUCLEOTIDE SEQUENCE</scope>
    <source>
        <strain evidence="19">NY58048932</strain>
    </source>
</reference>
<accession>A0A617Y869</accession>
<dbReference type="InterPro" id="IPR027417">
    <property type="entry name" value="P-loop_NTPase"/>
</dbReference>
<dbReference type="InterPro" id="IPR050206">
    <property type="entry name" value="FtsK/SpoIIIE/SftA"/>
</dbReference>
<evidence type="ECO:0000256" key="15">
    <source>
        <dbReference type="PROSITE-ProRule" id="PRU00289"/>
    </source>
</evidence>
<feature type="compositionally biased region" description="Low complexity" evidence="16">
    <location>
        <begin position="674"/>
        <end position="683"/>
    </location>
</feature>
<feature type="region of interest" description="Disordered" evidence="16">
    <location>
        <begin position="646"/>
        <end position="893"/>
    </location>
</feature>
<keyword evidence="10 15" id="KW-0067">ATP-binding</keyword>
<dbReference type="PANTHER" id="PTHR22683">
    <property type="entry name" value="SPORULATION PROTEIN RELATED"/>
    <property type="match status" value="1"/>
</dbReference>
<dbReference type="FunFam" id="1.10.10.10:FF:000268">
    <property type="entry name" value="DNA translocase FtsK"/>
    <property type="match status" value="1"/>
</dbReference>
<keyword evidence="8 15" id="KW-0547">Nucleotide-binding</keyword>
<feature type="region of interest" description="Disordered" evidence="16">
    <location>
        <begin position="611"/>
        <end position="631"/>
    </location>
</feature>
<dbReference type="PROSITE" id="PS50901">
    <property type="entry name" value="FTSK"/>
    <property type="match status" value="1"/>
</dbReference>
<evidence type="ECO:0000256" key="2">
    <source>
        <dbReference type="ARBA" id="ARBA00006474"/>
    </source>
</evidence>
<keyword evidence="6" id="KW-0132">Cell division</keyword>
<evidence type="ECO:0000256" key="17">
    <source>
        <dbReference type="SAM" id="Phobius"/>
    </source>
</evidence>
<dbReference type="Pfam" id="PF13491">
    <property type="entry name" value="FtsK_4TM"/>
    <property type="match status" value="1"/>
</dbReference>
<dbReference type="Gene3D" id="1.10.10.10">
    <property type="entry name" value="Winged helix-like DNA-binding domain superfamily/Winged helix DNA-binding domain"/>
    <property type="match status" value="1"/>
</dbReference>
<evidence type="ECO:0000256" key="9">
    <source>
        <dbReference type="ARBA" id="ARBA00022829"/>
    </source>
</evidence>
<gene>
    <name evidence="19" type="primary">ftsK</name>
    <name evidence="19" type="ORF">AM316_06960</name>
</gene>
<dbReference type="Gene3D" id="3.30.980.40">
    <property type="match status" value="1"/>
</dbReference>
<keyword evidence="9" id="KW-0159">Chromosome partition</keyword>
<keyword evidence="4" id="KW-1003">Cell membrane</keyword>
<evidence type="ECO:0000256" key="16">
    <source>
        <dbReference type="SAM" id="MobiDB-lite"/>
    </source>
</evidence>
<dbReference type="SUPFAM" id="SSF52540">
    <property type="entry name" value="P-loop containing nucleoside triphosphate hydrolases"/>
    <property type="match status" value="1"/>
</dbReference>
<feature type="compositionally biased region" description="Basic and acidic residues" evidence="16">
    <location>
        <begin position="611"/>
        <end position="623"/>
    </location>
</feature>
<keyword evidence="14" id="KW-0131">Cell cycle</keyword>
<evidence type="ECO:0000256" key="5">
    <source>
        <dbReference type="ARBA" id="ARBA00022519"/>
    </source>
</evidence>
<keyword evidence="11 17" id="KW-1133">Transmembrane helix</keyword>
<evidence type="ECO:0000256" key="3">
    <source>
        <dbReference type="ARBA" id="ARBA00020887"/>
    </source>
</evidence>
<feature type="compositionally biased region" description="Low complexity" evidence="16">
    <location>
        <begin position="880"/>
        <end position="890"/>
    </location>
</feature>
<dbReference type="EMBL" id="AAKYKE010000001">
    <property type="protein sequence ID" value="ECX2774049.1"/>
    <property type="molecule type" value="Genomic_DNA"/>
</dbReference>
<feature type="transmembrane region" description="Helical" evidence="17">
    <location>
        <begin position="110"/>
        <end position="131"/>
    </location>
</feature>
<evidence type="ECO:0000256" key="6">
    <source>
        <dbReference type="ARBA" id="ARBA00022618"/>
    </source>
</evidence>
<feature type="compositionally biased region" description="Low complexity" evidence="16">
    <location>
        <begin position="733"/>
        <end position="749"/>
    </location>
</feature>
<evidence type="ECO:0000256" key="8">
    <source>
        <dbReference type="ARBA" id="ARBA00022741"/>
    </source>
</evidence>
<evidence type="ECO:0000256" key="4">
    <source>
        <dbReference type="ARBA" id="ARBA00022475"/>
    </source>
</evidence>
<evidence type="ECO:0000256" key="10">
    <source>
        <dbReference type="ARBA" id="ARBA00022840"/>
    </source>
</evidence>
<keyword evidence="5" id="KW-0997">Cell inner membrane</keyword>
<organism evidence="19">
    <name type="scientific">Salmonella enteritidis</name>
    <dbReference type="NCBI Taxonomy" id="149539"/>
    <lineage>
        <taxon>Bacteria</taxon>
        <taxon>Pseudomonadati</taxon>
        <taxon>Pseudomonadota</taxon>
        <taxon>Gammaproteobacteria</taxon>
        <taxon>Enterobacterales</taxon>
        <taxon>Enterobacteriaceae</taxon>
        <taxon>Salmonella</taxon>
    </lineage>
</organism>
<dbReference type="Gene3D" id="3.40.50.300">
    <property type="entry name" value="P-loop containing nucleotide triphosphate hydrolases"/>
    <property type="match status" value="1"/>
</dbReference>
<feature type="transmembrane region" description="Helical" evidence="17">
    <location>
        <begin position="75"/>
        <end position="98"/>
    </location>
</feature>
<dbReference type="NCBIfam" id="NF007615">
    <property type="entry name" value="PRK10263.1"/>
    <property type="match status" value="1"/>
</dbReference>
<evidence type="ECO:0000256" key="13">
    <source>
        <dbReference type="ARBA" id="ARBA00023136"/>
    </source>
</evidence>
<dbReference type="GO" id="GO:0071236">
    <property type="term" value="P:cellular response to antibiotic"/>
    <property type="evidence" value="ECO:0007669"/>
    <property type="project" value="UniProtKB-ARBA"/>
</dbReference>
<dbReference type="CDD" id="cd01127">
    <property type="entry name" value="TrwB_TraG_TraD_VirD4"/>
    <property type="match status" value="1"/>
</dbReference>
<dbReference type="InterPro" id="IPR025199">
    <property type="entry name" value="FtsK_4TM"/>
</dbReference>
<dbReference type="PANTHER" id="PTHR22683:SF41">
    <property type="entry name" value="DNA TRANSLOCASE FTSK"/>
    <property type="match status" value="1"/>
</dbReference>
<feature type="compositionally biased region" description="Low complexity" evidence="16">
    <location>
        <begin position="402"/>
        <end position="415"/>
    </location>
</feature>
<evidence type="ECO:0000256" key="12">
    <source>
        <dbReference type="ARBA" id="ARBA00023125"/>
    </source>
</evidence>
<feature type="domain" description="FtsK" evidence="18">
    <location>
        <begin position="1018"/>
        <end position="1231"/>
    </location>
</feature>
<dbReference type="InterPro" id="IPR036388">
    <property type="entry name" value="WH-like_DNA-bd_sf"/>
</dbReference>
<evidence type="ECO:0000256" key="11">
    <source>
        <dbReference type="ARBA" id="ARBA00022989"/>
    </source>
</evidence>
<feature type="binding site" evidence="15">
    <location>
        <begin position="1035"/>
        <end position="1042"/>
    </location>
    <ligand>
        <name>ATP</name>
        <dbReference type="ChEBI" id="CHEBI:30616"/>
    </ligand>
</feature>
<dbReference type="Pfam" id="PF17854">
    <property type="entry name" value="FtsK_alpha"/>
    <property type="match status" value="1"/>
</dbReference>
<feature type="transmembrane region" description="Helical" evidence="17">
    <location>
        <begin position="165"/>
        <end position="184"/>
    </location>
</feature>
<sequence>MSQEYTEDKDVTLTKLSSGRRLLEALLILIALFAVWLMAALLSFNPSDPSWSQTAWHEPIHNLGGAPGAWLADTLFFIFGVMAYTIPVIIVGGCWFAWRHQSTDDYIDYFAVSLRLIGVLALILTSCGLAAINADDIWYFASGGVIGSLLSTTLQPLLHSSGGTIMLLCIWAAGLTLFTGWSWVSIAEKLGGWLLNILTFASNRTRRDDTWVDDEEYDDEYDEETDGVQRESRRARILRGALARRKRLAEKFSNPRGRQTDAALFSGKRMDDDEDIQYSARGVAADPDDVLFSGNRATQPEYDEYDPLLNGHSVTEPVAAAAAATAVTQTWAASADPIMQTPPMPGAEPVVAQPTVEWQPVPGPQTGEPVIAPAPEGYQPHPQYAQPQEAQSAPWQQPVPVASAPQYAATPATAAEYDSLAPQETQPQWQAPDAEQHWQPEPTHQPEPVYQPEPIAAEPSNMPPPVIEQPVATEPEPDTEETRPARPLLYYFEEVEEKRAREREQLAAWYQPIPEPVKENVPVKPTVSVAPSIPPVEAVAAAASLDAGIKSGALAAGAAAAAPAFSLATGGAPRPQVKEGIGPQLPRPNRVRVPTRRELASYGIKLPSQRIAEEKAREAERNQYETGAQLTDEEIDAMHQDELARQFAQSQQHRYGETYQHDTQQAEDDETAAEAELARQFAASQQQRYSGEQPAGAQPFSLDDLDFSPMKVLVDEGPHEPLFTPGVMPESTPVQQPVAPQPQYQQPQQPVAPQPQPQYQQPQQPVAPQPQYQQPQQPVAPQPQYQQPQQPVAPQPQYQQPQQPVAPQPQYQQPQQPVAPQPQYQQPQQPVAPQPQYQQPQQPVAPQPQYQQPQQPTAPQDSLIHPLLMRNGDSRPLQRPTTPLPSLDLLTPPPSEVEPVDTFALEQMARLVEARLADFRIKADVVNYSPGPVITRFELNLAPGVKAARISNLSRDLARSLSTVAVRVVEVIPGKPYVGLELPNKKRQTVYLREVLDNAKFRENPSPLTVVLGKDIAGDPVVADLAKMPHLLVAGTTGSGKSVGVNAMILSMLYKAQPEDVRFIMIDPKMLELSVYEGIPHLLTEVVTDMKDAANALRWSVNEMERRYKLMSALGVRNLAGYNEKIAEAARMGRPIPDPYWKPGDSMDVQHPVLEKLPYIVVLVDEFADLMMTVGKKVEELIARLAQKARAAGIHLVLATQRPSVDVITGLIKANIPTRIAFTVSSKIDSRTILDQGGAESLLGMGDMLYSGPNSTMPVRVHGAFVRDQEVHAVVQDWKARGRPQYVDGITSDSESEGGGGGFDGGEELDALFDQAVNFVTQKRKASISGVQRQFRIGYNRAARIIEQMEAQGIVSAQGHNGNREVLAPPPFE</sequence>
<evidence type="ECO:0000313" key="19">
    <source>
        <dbReference type="EMBL" id="ECX2774049.1"/>
    </source>
</evidence>
<dbReference type="FunFam" id="3.30.980.40:FF:000001">
    <property type="entry name" value="DNA translocase FtsK"/>
    <property type="match status" value="1"/>
</dbReference>
<keyword evidence="12" id="KW-0238">DNA-binding</keyword>
<feature type="region of interest" description="Disordered" evidence="16">
    <location>
        <begin position="568"/>
        <end position="598"/>
    </location>
</feature>